<reference evidence="1" key="1">
    <citation type="journal article" date="2015" name="Nature">
        <title>Complex archaea that bridge the gap between prokaryotes and eukaryotes.</title>
        <authorList>
            <person name="Spang A."/>
            <person name="Saw J.H."/>
            <person name="Jorgensen S.L."/>
            <person name="Zaremba-Niedzwiedzka K."/>
            <person name="Martijn J."/>
            <person name="Lind A.E."/>
            <person name="van Eijk R."/>
            <person name="Schleper C."/>
            <person name="Guy L."/>
            <person name="Ettema T.J."/>
        </authorList>
    </citation>
    <scope>NUCLEOTIDE SEQUENCE</scope>
</reference>
<accession>A0A0F9LZX5</accession>
<organism evidence="1">
    <name type="scientific">marine sediment metagenome</name>
    <dbReference type="NCBI Taxonomy" id="412755"/>
    <lineage>
        <taxon>unclassified sequences</taxon>
        <taxon>metagenomes</taxon>
        <taxon>ecological metagenomes</taxon>
    </lineage>
</organism>
<comment type="caution">
    <text evidence="1">The sequence shown here is derived from an EMBL/GenBank/DDBJ whole genome shotgun (WGS) entry which is preliminary data.</text>
</comment>
<dbReference type="AlphaFoldDB" id="A0A0F9LZX5"/>
<dbReference type="EMBL" id="LAZR01005555">
    <property type="protein sequence ID" value="KKM98968.1"/>
    <property type="molecule type" value="Genomic_DNA"/>
</dbReference>
<gene>
    <name evidence="1" type="ORF">LCGC14_1152550</name>
</gene>
<evidence type="ECO:0000313" key="1">
    <source>
        <dbReference type="EMBL" id="KKM98968.1"/>
    </source>
</evidence>
<proteinExistence type="predicted"/>
<protein>
    <submittedName>
        <fullName evidence="1">Uncharacterized protein</fullName>
    </submittedName>
</protein>
<sequence length="55" mass="6418">MISTSRWEEFTVEYLNFCLNIKKIAQFLINLKVSENLLDNSPINASFNAKRILII</sequence>
<name>A0A0F9LZX5_9ZZZZ</name>